<dbReference type="OrthoDB" id="9800082at2"/>
<dbReference type="RefSeq" id="WP_128445095.1">
    <property type="nucleotide sequence ID" value="NZ_SBIP01000005.1"/>
</dbReference>
<comment type="caution">
    <text evidence="1">The sequence shown here is derived from an EMBL/GenBank/DDBJ whole genome shotgun (WGS) entry which is preliminary data.</text>
</comment>
<protein>
    <submittedName>
        <fullName evidence="1">HutD family protein</fullName>
    </submittedName>
</protein>
<dbReference type="SUPFAM" id="SSF51182">
    <property type="entry name" value="RmlC-like cupins"/>
    <property type="match status" value="1"/>
</dbReference>
<organism evidence="1 2">
    <name type="scientific">Neorhizobium lilium</name>
    <dbReference type="NCBI Taxonomy" id="2503024"/>
    <lineage>
        <taxon>Bacteria</taxon>
        <taxon>Pseudomonadati</taxon>
        <taxon>Pseudomonadota</taxon>
        <taxon>Alphaproteobacteria</taxon>
        <taxon>Hyphomicrobiales</taxon>
        <taxon>Rhizobiaceae</taxon>
        <taxon>Rhizobium/Agrobacterium group</taxon>
        <taxon>Neorhizobium</taxon>
    </lineage>
</organism>
<sequence length="190" mass="20490">MKILRSAKYKRMPWKNGKGETVEIAVFPPGASVETFDWRISMAMVAEDGPFSVFDGIDRTLSILTGDGMELTVEGHAPVLLKQASQPYAFPGDARTTATLTGGPISDLNVMTRRGRFTHRVRRVVSSGEMSVTPEADLTMVVVAKEARLGDLALSPLDALVLDKGEAPAVLHFETETTVFLIDITPAASA</sequence>
<dbReference type="InterPro" id="IPR011051">
    <property type="entry name" value="RmlC_Cupin_sf"/>
</dbReference>
<dbReference type="CDD" id="cd20293">
    <property type="entry name" value="cupin_HutD_N"/>
    <property type="match status" value="1"/>
</dbReference>
<dbReference type="PANTHER" id="PTHR37943">
    <property type="entry name" value="PROTEIN VES"/>
    <property type="match status" value="1"/>
</dbReference>
<accession>A0A444LBW1</accession>
<keyword evidence="2" id="KW-1185">Reference proteome</keyword>
<evidence type="ECO:0000313" key="1">
    <source>
        <dbReference type="EMBL" id="RWX74996.1"/>
    </source>
</evidence>
<evidence type="ECO:0000313" key="2">
    <source>
        <dbReference type="Proteomes" id="UP000287687"/>
    </source>
</evidence>
<dbReference type="InterPro" id="IPR014710">
    <property type="entry name" value="RmlC-like_jellyroll"/>
</dbReference>
<dbReference type="Gene3D" id="2.60.120.10">
    <property type="entry name" value="Jelly Rolls"/>
    <property type="match status" value="1"/>
</dbReference>
<dbReference type="EMBL" id="SBIP01000005">
    <property type="protein sequence ID" value="RWX74996.1"/>
    <property type="molecule type" value="Genomic_DNA"/>
</dbReference>
<reference evidence="1 2" key="1">
    <citation type="submission" date="2019-01" db="EMBL/GenBank/DDBJ databases">
        <title>The draft genome of Rhizobium sp. 24NR.</title>
        <authorList>
            <person name="Liu L."/>
            <person name="Liang L."/>
            <person name="Shi S."/>
            <person name="Xu L."/>
            <person name="Wang X."/>
            <person name="Li L."/>
            <person name="Zhang X."/>
        </authorList>
    </citation>
    <scope>NUCLEOTIDE SEQUENCE [LARGE SCALE GENOMIC DNA]</scope>
    <source>
        <strain evidence="1 2">24NR</strain>
    </source>
</reference>
<name>A0A444LBW1_9HYPH</name>
<dbReference type="PANTHER" id="PTHR37943:SF1">
    <property type="entry name" value="PROTEIN VES"/>
    <property type="match status" value="1"/>
</dbReference>
<dbReference type="AlphaFoldDB" id="A0A444LBW1"/>
<proteinExistence type="predicted"/>
<dbReference type="Proteomes" id="UP000287687">
    <property type="component" value="Unassembled WGS sequence"/>
</dbReference>
<dbReference type="Pfam" id="PF05962">
    <property type="entry name" value="HutD"/>
    <property type="match status" value="1"/>
</dbReference>
<dbReference type="InterPro" id="IPR010282">
    <property type="entry name" value="Uncharacterised_HutD/Ves"/>
</dbReference>
<gene>
    <name evidence="1" type="ORF">EPK99_21205</name>
</gene>